<comment type="caution">
    <text evidence="2">The sequence shown here is derived from an EMBL/GenBank/DDBJ whole genome shotgun (WGS) entry which is preliminary data.</text>
</comment>
<organism evidence="2 3">
    <name type="scientific">Allacma fusca</name>
    <dbReference type="NCBI Taxonomy" id="39272"/>
    <lineage>
        <taxon>Eukaryota</taxon>
        <taxon>Metazoa</taxon>
        <taxon>Ecdysozoa</taxon>
        <taxon>Arthropoda</taxon>
        <taxon>Hexapoda</taxon>
        <taxon>Collembola</taxon>
        <taxon>Symphypleona</taxon>
        <taxon>Sminthuridae</taxon>
        <taxon>Allacma</taxon>
    </lineage>
</organism>
<protein>
    <submittedName>
        <fullName evidence="2">Uncharacterized protein</fullName>
    </submittedName>
</protein>
<proteinExistence type="predicted"/>
<keyword evidence="3" id="KW-1185">Reference proteome</keyword>
<accession>A0A8J2JKR9</accession>
<evidence type="ECO:0000313" key="3">
    <source>
        <dbReference type="Proteomes" id="UP000708208"/>
    </source>
</evidence>
<dbReference type="AlphaFoldDB" id="A0A8J2JKR9"/>
<dbReference type="OrthoDB" id="7464898at2759"/>
<gene>
    <name evidence="2" type="ORF">AFUS01_LOCUS11029</name>
</gene>
<reference evidence="2" key="1">
    <citation type="submission" date="2021-06" db="EMBL/GenBank/DDBJ databases">
        <authorList>
            <person name="Hodson N. C."/>
            <person name="Mongue J. A."/>
            <person name="Jaron S. K."/>
        </authorList>
    </citation>
    <scope>NUCLEOTIDE SEQUENCE</scope>
</reference>
<sequence>MISKKSATALNKLMIALRSIDKNSTEKGNGPDSTDTVKYNPAFEPFNMQRRNQKDRKIFLRCYFNAVSCF</sequence>
<feature type="region of interest" description="Disordered" evidence="1">
    <location>
        <begin position="21"/>
        <end position="41"/>
    </location>
</feature>
<dbReference type="EMBL" id="CAJVCH010083475">
    <property type="protein sequence ID" value="CAG7721841.1"/>
    <property type="molecule type" value="Genomic_DNA"/>
</dbReference>
<evidence type="ECO:0000256" key="1">
    <source>
        <dbReference type="SAM" id="MobiDB-lite"/>
    </source>
</evidence>
<dbReference type="Proteomes" id="UP000708208">
    <property type="component" value="Unassembled WGS sequence"/>
</dbReference>
<evidence type="ECO:0000313" key="2">
    <source>
        <dbReference type="EMBL" id="CAG7721841.1"/>
    </source>
</evidence>
<name>A0A8J2JKR9_9HEXA</name>